<dbReference type="GO" id="GO:0006515">
    <property type="term" value="P:protein quality control for misfolded or incompletely synthesized proteins"/>
    <property type="evidence" value="ECO:0007669"/>
    <property type="project" value="UniProtKB-UniRule"/>
</dbReference>
<evidence type="ECO:0000256" key="13">
    <source>
        <dbReference type="RuleBase" id="RU000591"/>
    </source>
</evidence>
<evidence type="ECO:0000256" key="3">
    <source>
        <dbReference type="ARBA" id="ARBA00022741"/>
    </source>
</evidence>
<dbReference type="FunFam" id="1.10.8.60:FF:000043">
    <property type="entry name" value="Lon protease homolog, mitochondrial"/>
    <property type="match status" value="1"/>
</dbReference>
<keyword evidence="9 11" id="KW-0496">Mitochondrion</keyword>
<sequence length="1011" mass="114009">MRCVTTFKSKLLPVFRHNATISRSFYRNHRLETYNTLPVYFKPQFPRTELSNQKLGILSRNIRNHRQCAAVTSIKLFSTKKSDRDPPNDNDPEQSEDYSATLPATVVVPEVWPHVPVIAISRNPVFPRFIKLIELSNPILIDLIRRKVKLNQPYVGIFLKKTEENEAEIVQNIDDIYSVGTFAQIHEVQDLGNRLRLVIMAHRRIKIVGQILEDVAAIQPVHEMKLTFPLLNTTINVPVDDSMTAGKVSRRTALRKKSEKTSGPLEKLDNSSTENIVPNKPLTEEKQTEPSTESTTSESQPILMVEVVNVTHEKFRQTEEIKALTQELIKTIRDIISMNPLYRESLQQMLHQGQRVVDNPVYLSDLGAALTGADAQELQQVLEEMDILKRLRLSLALLKKEYELSKLQQKIGREVEEKVKQQHRKYILHEQLKVIKKELGLEKDDKDAIEEKYREKIRQKTVPKPVMDVLDEELNKLSFLESHSSEFNVTRNYLDWLTSMPWGVTSPENLNLQQAVEILDEDHYGMEDIKKRILEFIAVSQLKGSTQGKILCFHGPPGVGKTSIAKSIARALNREYFRFSVGGMTDVAEIKGHRRTYVGAMPGKVIQCLKKTQTENPLVLIDEVDKIGKGHQGDPASALLEMLDPEQNANFLDHYLDVAVDLSKVLFICTANVVDTIPEPLRDRMEMIEMSGYVAEEKLAIAKQYLIPQAMSDSGLNDSHITMQDNSLTSLIKYYCRESGVRNLQKHIEKIHRKVAFKVVKKEIDKVDVTASNLHDFVGKPVFTQDRMYEITPPGVVMGLAWTAMGGSTLFIETAIRKPTNTNKMEGTCESTGHLGEVMKESIHIAMTVAKNFLKNVDPSNTFLYDSHIHLHVPEGATPKDGPSAGVTIATALISLAKNQAIRQDVAMTGELSLIGKVLPVGGIKEKTIAAKRVGVTCVILPEENKKDFNDLPKYITDGLEVHFASTFEDIYRICFLEGQKAPTLSNDETFSNIHISSEQPAPLIGKQDSL</sequence>
<evidence type="ECO:0000256" key="7">
    <source>
        <dbReference type="ARBA" id="ARBA00022946"/>
    </source>
</evidence>
<dbReference type="SUPFAM" id="SSF88697">
    <property type="entry name" value="PUA domain-like"/>
    <property type="match status" value="1"/>
</dbReference>
<dbReference type="GO" id="GO:0043565">
    <property type="term" value="F:sequence-specific DNA binding"/>
    <property type="evidence" value="ECO:0007669"/>
    <property type="project" value="UniProtKB-UniRule"/>
</dbReference>
<evidence type="ECO:0000256" key="12">
    <source>
        <dbReference type="PROSITE-ProRule" id="PRU01122"/>
    </source>
</evidence>
<evidence type="ECO:0000313" key="17">
    <source>
        <dbReference type="EMBL" id="KAL2742356.1"/>
    </source>
</evidence>
<dbReference type="PRINTS" id="PR00830">
    <property type="entry name" value="ENDOLAPTASE"/>
</dbReference>
<dbReference type="GO" id="GO:0034599">
    <property type="term" value="P:cellular response to oxidative stress"/>
    <property type="evidence" value="ECO:0007669"/>
    <property type="project" value="UniProtKB-UniRule"/>
</dbReference>
<comment type="similarity">
    <text evidence="11 12 13">Belongs to the peptidase S16 family.</text>
</comment>
<dbReference type="GO" id="GO:0005524">
    <property type="term" value="F:ATP binding"/>
    <property type="evidence" value="ECO:0007669"/>
    <property type="project" value="UniProtKB-UniRule"/>
</dbReference>
<dbReference type="Gene3D" id="1.20.5.5270">
    <property type="match status" value="1"/>
</dbReference>
<evidence type="ECO:0000256" key="2">
    <source>
        <dbReference type="ARBA" id="ARBA00022670"/>
    </source>
</evidence>
<dbReference type="Pfam" id="PF22667">
    <property type="entry name" value="Lon_lid"/>
    <property type="match status" value="1"/>
</dbReference>
<evidence type="ECO:0000256" key="11">
    <source>
        <dbReference type="HAMAP-Rule" id="MF_03120"/>
    </source>
</evidence>
<dbReference type="InterPro" id="IPR008269">
    <property type="entry name" value="Lon_proteolytic"/>
</dbReference>
<dbReference type="Gene3D" id="3.30.230.10">
    <property type="match status" value="1"/>
</dbReference>
<evidence type="ECO:0000256" key="8">
    <source>
        <dbReference type="ARBA" id="ARBA00023125"/>
    </source>
</evidence>
<dbReference type="SUPFAM" id="SSF52540">
    <property type="entry name" value="P-loop containing nucleoside triphosphate hydrolases"/>
    <property type="match status" value="1"/>
</dbReference>
<dbReference type="GO" id="GO:0004252">
    <property type="term" value="F:serine-type endopeptidase activity"/>
    <property type="evidence" value="ECO:0007669"/>
    <property type="project" value="UniProtKB-UniRule"/>
</dbReference>
<keyword evidence="7" id="KW-0809">Transit peptide</keyword>
<dbReference type="InterPro" id="IPR027503">
    <property type="entry name" value="Lonm_euk"/>
</dbReference>
<feature type="binding site" evidence="11">
    <location>
        <begin position="555"/>
        <end position="562"/>
    </location>
    <ligand>
        <name>ATP</name>
        <dbReference type="ChEBI" id="CHEBI:30616"/>
    </ligand>
</feature>
<dbReference type="InterPro" id="IPR015947">
    <property type="entry name" value="PUA-like_sf"/>
</dbReference>
<dbReference type="InterPro" id="IPR046336">
    <property type="entry name" value="Lon_prtase_N_sf"/>
</dbReference>
<feature type="active site" evidence="11 12">
    <location>
        <position position="927"/>
    </location>
</feature>
<keyword evidence="5 11" id="KW-0720">Serine protease</keyword>
<dbReference type="InterPro" id="IPR027417">
    <property type="entry name" value="P-loop_NTPase"/>
</dbReference>
<dbReference type="Gene3D" id="1.10.8.60">
    <property type="match status" value="1"/>
</dbReference>
<dbReference type="InterPro" id="IPR014721">
    <property type="entry name" value="Ribsml_uS5_D2-typ_fold_subgr"/>
</dbReference>
<feature type="domain" description="Lon N-terminal" evidence="16">
    <location>
        <begin position="115"/>
        <end position="402"/>
    </location>
</feature>
<dbReference type="GO" id="GO:0016887">
    <property type="term" value="F:ATP hydrolysis activity"/>
    <property type="evidence" value="ECO:0007669"/>
    <property type="project" value="UniProtKB-UniRule"/>
</dbReference>
<keyword evidence="6 11" id="KW-0067">ATP-binding</keyword>
<dbReference type="Gene3D" id="1.20.58.1480">
    <property type="match status" value="1"/>
</dbReference>
<evidence type="ECO:0000259" key="15">
    <source>
        <dbReference type="PROSITE" id="PS51786"/>
    </source>
</evidence>
<dbReference type="SMART" id="SM00464">
    <property type="entry name" value="LON"/>
    <property type="match status" value="1"/>
</dbReference>
<dbReference type="Pfam" id="PF02190">
    <property type="entry name" value="LON_substr_bdg"/>
    <property type="match status" value="1"/>
</dbReference>
<keyword evidence="2 11" id="KW-0645">Protease</keyword>
<evidence type="ECO:0000259" key="16">
    <source>
        <dbReference type="PROSITE" id="PS51787"/>
    </source>
</evidence>
<dbReference type="PANTHER" id="PTHR43718">
    <property type="entry name" value="LON PROTEASE"/>
    <property type="match status" value="1"/>
</dbReference>
<evidence type="ECO:0000256" key="4">
    <source>
        <dbReference type="ARBA" id="ARBA00022801"/>
    </source>
</evidence>
<dbReference type="InterPro" id="IPR008268">
    <property type="entry name" value="Peptidase_S16_AS"/>
</dbReference>
<comment type="caution">
    <text evidence="17">The sequence shown here is derived from an EMBL/GenBank/DDBJ whole genome shotgun (WGS) entry which is preliminary data.</text>
</comment>
<dbReference type="PROSITE" id="PS01046">
    <property type="entry name" value="LON_SER"/>
    <property type="match status" value="1"/>
</dbReference>
<reference evidence="17 18" key="1">
    <citation type="journal article" date="2024" name="Ann. Entomol. Soc. Am.">
        <title>Genomic analyses of the southern and eastern yellowjacket wasps (Hymenoptera: Vespidae) reveal evolutionary signatures of social life.</title>
        <authorList>
            <person name="Catto M.A."/>
            <person name="Caine P.B."/>
            <person name="Orr S.E."/>
            <person name="Hunt B.G."/>
            <person name="Goodisman M.A.D."/>
        </authorList>
    </citation>
    <scope>NUCLEOTIDE SEQUENCE [LARGE SCALE GENOMIC DNA]</scope>
    <source>
        <strain evidence="17">232</strain>
        <tissue evidence="17">Head and thorax</tissue>
    </source>
</reference>
<dbReference type="CDD" id="cd19500">
    <property type="entry name" value="RecA-like_Lon"/>
    <property type="match status" value="1"/>
</dbReference>
<evidence type="ECO:0000256" key="1">
    <source>
        <dbReference type="ARBA" id="ARBA00004305"/>
    </source>
</evidence>
<keyword evidence="3 11" id="KW-0547">Nucleotide-binding</keyword>
<dbReference type="GO" id="GO:0004176">
    <property type="term" value="F:ATP-dependent peptidase activity"/>
    <property type="evidence" value="ECO:0007669"/>
    <property type="project" value="UniProtKB-UniRule"/>
</dbReference>
<dbReference type="InterPro" id="IPR020568">
    <property type="entry name" value="Ribosomal_Su5_D2-typ_SF"/>
</dbReference>
<dbReference type="EC" id="3.4.21.53" evidence="11"/>
<dbReference type="InterPro" id="IPR003111">
    <property type="entry name" value="Lon_prtase_N"/>
</dbReference>
<dbReference type="InterPro" id="IPR027065">
    <property type="entry name" value="Lon_Prtase"/>
</dbReference>
<keyword evidence="4 11" id="KW-0378">Hydrolase</keyword>
<dbReference type="PANTHER" id="PTHR43718:SF2">
    <property type="entry name" value="LON PROTEASE HOMOLOG, MITOCHONDRIAL"/>
    <property type="match status" value="1"/>
</dbReference>
<dbReference type="Gene3D" id="2.30.130.40">
    <property type="entry name" value="LON domain-like"/>
    <property type="match status" value="1"/>
</dbReference>
<evidence type="ECO:0000256" key="10">
    <source>
        <dbReference type="ARBA" id="ARBA00050665"/>
    </source>
</evidence>
<comment type="subcellular location">
    <subcellularLocation>
        <location evidence="1 11">Mitochondrion matrix</location>
    </subcellularLocation>
</comment>
<dbReference type="InterPro" id="IPR004815">
    <property type="entry name" value="Lon_bac/euk-typ"/>
</dbReference>
<evidence type="ECO:0000313" key="18">
    <source>
        <dbReference type="Proteomes" id="UP001607303"/>
    </source>
</evidence>
<evidence type="ECO:0000256" key="9">
    <source>
        <dbReference type="ARBA" id="ARBA00023128"/>
    </source>
</evidence>
<name>A0ABD2CBC1_VESMC</name>
<keyword evidence="18" id="KW-1185">Reference proteome</keyword>
<dbReference type="SMART" id="SM00382">
    <property type="entry name" value="AAA"/>
    <property type="match status" value="1"/>
</dbReference>
<dbReference type="PROSITE" id="PS51786">
    <property type="entry name" value="LON_PROTEOLYTIC"/>
    <property type="match status" value="1"/>
</dbReference>
<comment type="function">
    <text evidence="11">ATP-dependent serine protease that mediates the selective degradation of misfolded, unassembled or oxidatively damaged polypeptides as well as certain short-lived regulatory proteins in the mitochondrial matrix. May also have a chaperone function in the assembly of inner membrane protein complexes. Participates in the regulation of mitochondrial gene expression and in the maintenance of the integrity of the mitochondrial genome. Binds to mitochondrial DNA in a site-specific manner.</text>
</comment>
<dbReference type="FunFam" id="3.40.50.300:FF:000021">
    <property type="entry name" value="Lon protease homolog"/>
    <property type="match status" value="1"/>
</dbReference>
<dbReference type="Pfam" id="PF05362">
    <property type="entry name" value="Lon_C"/>
    <property type="match status" value="1"/>
</dbReference>
<dbReference type="SUPFAM" id="SSF54211">
    <property type="entry name" value="Ribosomal protein S5 domain 2-like"/>
    <property type="match status" value="1"/>
</dbReference>
<feature type="region of interest" description="Disordered" evidence="14">
    <location>
        <begin position="248"/>
        <end position="300"/>
    </location>
</feature>
<feature type="compositionally biased region" description="Basic residues" evidence="14">
    <location>
        <begin position="248"/>
        <end position="258"/>
    </location>
</feature>
<comment type="catalytic activity">
    <reaction evidence="10 11">
        <text>Hydrolysis of proteins in presence of ATP.</text>
        <dbReference type="EC" id="3.4.21.53"/>
    </reaction>
</comment>
<accession>A0ABD2CBC1</accession>
<dbReference type="EMBL" id="JAYRBN010000058">
    <property type="protein sequence ID" value="KAL2742356.1"/>
    <property type="molecule type" value="Genomic_DNA"/>
</dbReference>
<proteinExistence type="inferred from homology"/>
<gene>
    <name evidence="17" type="ORF">V1477_009985</name>
</gene>
<organism evidence="17 18">
    <name type="scientific">Vespula maculifrons</name>
    <name type="common">Eastern yellow jacket</name>
    <name type="synonym">Wasp</name>
    <dbReference type="NCBI Taxonomy" id="7453"/>
    <lineage>
        <taxon>Eukaryota</taxon>
        <taxon>Metazoa</taxon>
        <taxon>Ecdysozoa</taxon>
        <taxon>Arthropoda</taxon>
        <taxon>Hexapoda</taxon>
        <taxon>Insecta</taxon>
        <taxon>Pterygota</taxon>
        <taxon>Neoptera</taxon>
        <taxon>Endopterygota</taxon>
        <taxon>Hymenoptera</taxon>
        <taxon>Apocrita</taxon>
        <taxon>Aculeata</taxon>
        <taxon>Vespoidea</taxon>
        <taxon>Vespidae</taxon>
        <taxon>Vespinae</taxon>
        <taxon>Vespula</taxon>
    </lineage>
</organism>
<dbReference type="InterPro" id="IPR003593">
    <property type="entry name" value="AAA+_ATPase"/>
</dbReference>
<evidence type="ECO:0000256" key="14">
    <source>
        <dbReference type="SAM" id="MobiDB-lite"/>
    </source>
</evidence>
<dbReference type="FunFam" id="1.20.58.1480:FF:000002">
    <property type="entry name" value="Lon protease homolog, mitochondrial"/>
    <property type="match status" value="1"/>
</dbReference>
<dbReference type="GO" id="GO:0070407">
    <property type="term" value="P:oxidation-dependent protein catabolic process"/>
    <property type="evidence" value="ECO:0007669"/>
    <property type="project" value="UniProtKB-UniRule"/>
</dbReference>
<dbReference type="FunFam" id="3.30.230.10:FF:000015">
    <property type="entry name" value="Lon protease homolog, mitochondrial"/>
    <property type="match status" value="1"/>
</dbReference>
<dbReference type="NCBIfam" id="TIGR00763">
    <property type="entry name" value="lon"/>
    <property type="match status" value="1"/>
</dbReference>
<dbReference type="InterPro" id="IPR054594">
    <property type="entry name" value="Lon_lid"/>
</dbReference>
<protein>
    <recommendedName>
        <fullName evidence="11">Lon protease homolog, mitochondrial</fullName>
        <ecNumber evidence="11">3.4.21.53</ecNumber>
    </recommendedName>
</protein>
<dbReference type="Gene3D" id="3.40.50.300">
    <property type="entry name" value="P-loop containing nucleotide triphosphate hydrolases"/>
    <property type="match status" value="1"/>
</dbReference>
<evidence type="ECO:0000256" key="5">
    <source>
        <dbReference type="ARBA" id="ARBA00022825"/>
    </source>
</evidence>
<feature type="active site" evidence="11 12">
    <location>
        <position position="884"/>
    </location>
</feature>
<keyword evidence="8 11" id="KW-0238">DNA-binding</keyword>
<dbReference type="GO" id="GO:0005759">
    <property type="term" value="C:mitochondrial matrix"/>
    <property type="evidence" value="ECO:0007669"/>
    <property type="project" value="UniProtKB-SubCell"/>
</dbReference>
<comment type="subunit">
    <text evidence="11">Homohexamer or homoheptamer. Organized in a ring with a central cavity.</text>
</comment>
<feature type="region of interest" description="Disordered" evidence="14">
    <location>
        <begin position="79"/>
        <end position="98"/>
    </location>
</feature>
<dbReference type="PROSITE" id="PS51787">
    <property type="entry name" value="LON_N"/>
    <property type="match status" value="1"/>
</dbReference>
<feature type="domain" description="Lon proteolytic" evidence="15">
    <location>
        <begin position="791"/>
        <end position="978"/>
    </location>
</feature>
<dbReference type="InterPro" id="IPR003959">
    <property type="entry name" value="ATPase_AAA_core"/>
</dbReference>
<dbReference type="Pfam" id="PF00004">
    <property type="entry name" value="AAA"/>
    <property type="match status" value="1"/>
</dbReference>
<dbReference type="HAMAP" id="MF_03120">
    <property type="entry name" value="lonm_euk"/>
    <property type="match status" value="1"/>
</dbReference>
<dbReference type="AlphaFoldDB" id="A0ABD2CBC1"/>
<dbReference type="FunFam" id="2.30.130.40:FF:000004">
    <property type="entry name" value="Lon protease homolog, mitochondrial"/>
    <property type="match status" value="1"/>
</dbReference>
<dbReference type="FunFam" id="1.20.5.5270:FF:000001">
    <property type="entry name" value="Lon protease homolog, mitochondrial"/>
    <property type="match status" value="1"/>
</dbReference>
<dbReference type="Proteomes" id="UP001607303">
    <property type="component" value="Unassembled WGS sequence"/>
</dbReference>
<dbReference type="GO" id="GO:0051131">
    <property type="term" value="P:chaperone-mediated protein complex assembly"/>
    <property type="evidence" value="ECO:0007669"/>
    <property type="project" value="UniProtKB-UniRule"/>
</dbReference>
<feature type="compositionally biased region" description="Low complexity" evidence="14">
    <location>
        <begin position="289"/>
        <end position="300"/>
    </location>
</feature>
<evidence type="ECO:0000256" key="6">
    <source>
        <dbReference type="ARBA" id="ARBA00022840"/>
    </source>
</evidence>